<dbReference type="SUPFAM" id="SSF56281">
    <property type="entry name" value="Metallo-hydrolase/oxidoreductase"/>
    <property type="match status" value="1"/>
</dbReference>
<dbReference type="SMART" id="SM00849">
    <property type="entry name" value="Lactamase_B"/>
    <property type="match status" value="1"/>
</dbReference>
<organism evidence="2 3">
    <name type="scientific">Marinospirillum insulare</name>
    <dbReference type="NCBI Taxonomy" id="217169"/>
    <lineage>
        <taxon>Bacteria</taxon>
        <taxon>Pseudomonadati</taxon>
        <taxon>Pseudomonadota</taxon>
        <taxon>Gammaproteobacteria</taxon>
        <taxon>Oceanospirillales</taxon>
        <taxon>Oceanospirillaceae</taxon>
        <taxon>Marinospirillum</taxon>
    </lineage>
</organism>
<evidence type="ECO:0000313" key="2">
    <source>
        <dbReference type="EMBL" id="GLR64096.1"/>
    </source>
</evidence>
<dbReference type="Pfam" id="PF12706">
    <property type="entry name" value="Lactamase_B_2"/>
    <property type="match status" value="1"/>
</dbReference>
<evidence type="ECO:0000313" key="3">
    <source>
        <dbReference type="Proteomes" id="UP001156682"/>
    </source>
</evidence>
<dbReference type="Proteomes" id="UP001156682">
    <property type="component" value="Unassembled WGS sequence"/>
</dbReference>
<proteinExistence type="predicted"/>
<sequence length="256" mass="28954">MKVEILGCSGGMGAGQYTTCYRVNEHILLDAGTGLGQLTHDEQLKIKHIFITHSHMDHICFLPLLIDNLFEHLEEPLEVYALPEVLETLRTHIFNWEIWPDFSTLPNEKTPVVRFNAITPNQPLTLEGLTFTAFLVEHIVPTCGYHLVDQQGESLAFTGDTTFGPEVLKELNRLGKLDVLMTECAFPNRLDELAKLAKHLTPALLSEFIQALEHTPKQVWLSHLKPSQTKEIKAELAQLNLQTKMHLLESGEFLEV</sequence>
<comment type="caution">
    <text evidence="2">The sequence shown here is derived from an EMBL/GenBank/DDBJ whole genome shotgun (WGS) entry which is preliminary data.</text>
</comment>
<dbReference type="InterPro" id="IPR000396">
    <property type="entry name" value="Pdiesterase2"/>
</dbReference>
<dbReference type="PRINTS" id="PR00388">
    <property type="entry name" value="PDIESTERASE2"/>
</dbReference>
<dbReference type="PANTHER" id="PTHR42663">
    <property type="entry name" value="HYDROLASE C777.06C-RELATED-RELATED"/>
    <property type="match status" value="1"/>
</dbReference>
<dbReference type="InterPro" id="IPR001279">
    <property type="entry name" value="Metallo-B-lactamas"/>
</dbReference>
<protein>
    <submittedName>
        <fullName evidence="2">cAMP phosphodiesterase class-II:metallo-beta-lactamase superfamily protein</fullName>
    </submittedName>
</protein>
<keyword evidence="3" id="KW-1185">Reference proteome</keyword>
<dbReference type="CDD" id="cd07735">
    <property type="entry name" value="class_II_PDE_MBL-fold"/>
    <property type="match status" value="1"/>
</dbReference>
<gene>
    <name evidence="2" type="ORF">GCM10007878_15340</name>
</gene>
<accession>A0ABQ5ZZJ3</accession>
<feature type="domain" description="Metallo-beta-lactamase" evidence="1">
    <location>
        <begin position="17"/>
        <end position="212"/>
    </location>
</feature>
<evidence type="ECO:0000259" key="1">
    <source>
        <dbReference type="SMART" id="SM00849"/>
    </source>
</evidence>
<dbReference type="Gene3D" id="3.60.15.10">
    <property type="entry name" value="Ribonuclease Z/Hydroxyacylglutathione hydrolase-like"/>
    <property type="match status" value="1"/>
</dbReference>
<dbReference type="PANTHER" id="PTHR42663:SF6">
    <property type="entry name" value="HYDROLASE C777.06C-RELATED"/>
    <property type="match status" value="1"/>
</dbReference>
<name>A0ABQ5ZZJ3_9GAMM</name>
<reference evidence="3" key="1">
    <citation type="journal article" date="2019" name="Int. J. Syst. Evol. Microbiol.">
        <title>The Global Catalogue of Microorganisms (GCM) 10K type strain sequencing project: providing services to taxonomists for standard genome sequencing and annotation.</title>
        <authorList>
            <consortium name="The Broad Institute Genomics Platform"/>
            <consortium name="The Broad Institute Genome Sequencing Center for Infectious Disease"/>
            <person name="Wu L."/>
            <person name="Ma J."/>
        </authorList>
    </citation>
    <scope>NUCLEOTIDE SEQUENCE [LARGE SCALE GENOMIC DNA]</scope>
    <source>
        <strain evidence="3">NBRC 100033</strain>
    </source>
</reference>
<dbReference type="InterPro" id="IPR036866">
    <property type="entry name" value="RibonucZ/Hydroxyglut_hydro"/>
</dbReference>
<dbReference type="EMBL" id="BSOR01000027">
    <property type="protein sequence ID" value="GLR64096.1"/>
    <property type="molecule type" value="Genomic_DNA"/>
</dbReference>
<dbReference type="RefSeq" id="WP_027851052.1">
    <property type="nucleotide sequence ID" value="NZ_BSOR01000027.1"/>
</dbReference>